<dbReference type="InterPro" id="IPR050351">
    <property type="entry name" value="BphY/WalK/GraS-like"/>
</dbReference>
<evidence type="ECO:0000256" key="9">
    <source>
        <dbReference type="ARBA" id="ARBA00022777"/>
    </source>
</evidence>
<feature type="transmembrane region" description="Helical" evidence="13">
    <location>
        <begin position="52"/>
        <end position="73"/>
    </location>
</feature>
<keyword evidence="5" id="KW-1003">Cell membrane</keyword>
<accession>A0A1F2PHN4</accession>
<dbReference type="Pfam" id="PF00512">
    <property type="entry name" value="HisKA"/>
    <property type="match status" value="1"/>
</dbReference>
<evidence type="ECO:0000256" key="3">
    <source>
        <dbReference type="ARBA" id="ARBA00004314"/>
    </source>
</evidence>
<dbReference type="OrthoDB" id="9813151at2"/>
<keyword evidence="7 16" id="KW-0808">Transferase</keyword>
<dbReference type="InterPro" id="IPR036890">
    <property type="entry name" value="HATPase_C_sf"/>
</dbReference>
<feature type="domain" description="Histidine kinase" evidence="14">
    <location>
        <begin position="143"/>
        <end position="353"/>
    </location>
</feature>
<reference evidence="16 17" key="1">
    <citation type="submission" date="2015-09" db="EMBL/GenBank/DDBJ databases">
        <title>Genome sequence of Acetobacterium wieringae DSM 1911.</title>
        <authorList>
            <person name="Poehlein A."/>
            <person name="Bengelsdorf F.R."/>
            <person name="Schiel-Bengelsdorf B."/>
            <person name="Duerre P."/>
            <person name="Daniel R."/>
        </authorList>
    </citation>
    <scope>NUCLEOTIDE SEQUENCE [LARGE SCALE GENOMIC DNA]</scope>
    <source>
        <strain evidence="16 17">DSM 1911</strain>
    </source>
</reference>
<organism evidence="16 17">
    <name type="scientific">Acetobacterium wieringae</name>
    <dbReference type="NCBI Taxonomy" id="52694"/>
    <lineage>
        <taxon>Bacteria</taxon>
        <taxon>Bacillati</taxon>
        <taxon>Bacillota</taxon>
        <taxon>Clostridia</taxon>
        <taxon>Eubacteriales</taxon>
        <taxon>Eubacteriaceae</taxon>
        <taxon>Acetobacterium</taxon>
    </lineage>
</organism>
<evidence type="ECO:0000256" key="1">
    <source>
        <dbReference type="ARBA" id="ARBA00000085"/>
    </source>
</evidence>
<dbReference type="AlphaFoldDB" id="A0A1F2PHN4"/>
<dbReference type="Gene3D" id="1.10.287.130">
    <property type="match status" value="1"/>
</dbReference>
<evidence type="ECO:0000256" key="13">
    <source>
        <dbReference type="SAM" id="Phobius"/>
    </source>
</evidence>
<name>A0A1F2PHN4_9FIRM</name>
<evidence type="ECO:0000256" key="11">
    <source>
        <dbReference type="ARBA" id="ARBA00023012"/>
    </source>
</evidence>
<dbReference type="SUPFAM" id="SSF55874">
    <property type="entry name" value="ATPase domain of HSP90 chaperone/DNA topoisomerase II/histidine kinase"/>
    <property type="match status" value="1"/>
</dbReference>
<evidence type="ECO:0000256" key="6">
    <source>
        <dbReference type="ARBA" id="ARBA00022553"/>
    </source>
</evidence>
<dbReference type="Pfam" id="PF00672">
    <property type="entry name" value="HAMP"/>
    <property type="match status" value="1"/>
</dbReference>
<dbReference type="PROSITE" id="PS50885">
    <property type="entry name" value="HAMP"/>
    <property type="match status" value="1"/>
</dbReference>
<keyword evidence="9" id="KW-0418">Kinase</keyword>
<keyword evidence="6" id="KW-0597">Phosphoprotein</keyword>
<keyword evidence="13" id="KW-0812">Transmembrane</keyword>
<comment type="catalytic activity">
    <reaction evidence="1">
        <text>ATP + protein L-histidine = ADP + protein N-phospho-L-histidine.</text>
        <dbReference type="EC" id="2.7.13.3"/>
    </reaction>
</comment>
<dbReference type="InterPro" id="IPR036097">
    <property type="entry name" value="HisK_dim/P_sf"/>
</dbReference>
<dbReference type="GO" id="GO:0000155">
    <property type="term" value="F:phosphorelay sensor kinase activity"/>
    <property type="evidence" value="ECO:0007669"/>
    <property type="project" value="InterPro"/>
</dbReference>
<dbReference type="FunFam" id="3.30.565.10:FF:000023">
    <property type="entry name" value="PAS domain-containing sensor histidine kinase"/>
    <property type="match status" value="1"/>
</dbReference>
<keyword evidence="11" id="KW-0902">Two-component regulatory system</keyword>
<dbReference type="STRING" id="52694.ACWI_14260"/>
<dbReference type="PROSITE" id="PS50109">
    <property type="entry name" value="HIS_KIN"/>
    <property type="match status" value="1"/>
</dbReference>
<dbReference type="Gene3D" id="3.30.565.10">
    <property type="entry name" value="Histidine kinase-like ATPase, C-terminal domain"/>
    <property type="match status" value="1"/>
</dbReference>
<dbReference type="InterPro" id="IPR003594">
    <property type="entry name" value="HATPase_dom"/>
</dbReference>
<dbReference type="SMART" id="SM00304">
    <property type="entry name" value="HAMP"/>
    <property type="match status" value="1"/>
</dbReference>
<dbReference type="SUPFAM" id="SSF158472">
    <property type="entry name" value="HAMP domain-like"/>
    <property type="match status" value="1"/>
</dbReference>
<dbReference type="EMBL" id="LKEU01000027">
    <property type="protein sequence ID" value="OFV70840.1"/>
    <property type="molecule type" value="Genomic_DNA"/>
</dbReference>
<dbReference type="CDD" id="cd06225">
    <property type="entry name" value="HAMP"/>
    <property type="match status" value="1"/>
</dbReference>
<dbReference type="GO" id="GO:0045121">
    <property type="term" value="C:membrane raft"/>
    <property type="evidence" value="ECO:0007669"/>
    <property type="project" value="UniProtKB-SubCell"/>
</dbReference>
<evidence type="ECO:0000313" key="17">
    <source>
        <dbReference type="Proteomes" id="UP000176244"/>
    </source>
</evidence>
<dbReference type="InterPro" id="IPR005467">
    <property type="entry name" value="His_kinase_dom"/>
</dbReference>
<dbReference type="CDD" id="cd00082">
    <property type="entry name" value="HisKA"/>
    <property type="match status" value="1"/>
</dbReference>
<dbReference type="SMART" id="SM00388">
    <property type="entry name" value="HisKA"/>
    <property type="match status" value="1"/>
</dbReference>
<dbReference type="PRINTS" id="PR00344">
    <property type="entry name" value="BCTRLSENSOR"/>
</dbReference>
<dbReference type="GO" id="GO:0007234">
    <property type="term" value="P:osmosensory signaling via phosphorelay pathway"/>
    <property type="evidence" value="ECO:0007669"/>
    <property type="project" value="TreeGrafter"/>
</dbReference>
<dbReference type="Proteomes" id="UP000176244">
    <property type="component" value="Unassembled WGS sequence"/>
</dbReference>
<evidence type="ECO:0000256" key="10">
    <source>
        <dbReference type="ARBA" id="ARBA00022840"/>
    </source>
</evidence>
<dbReference type="PANTHER" id="PTHR42878:SF7">
    <property type="entry name" value="SENSOR HISTIDINE KINASE GLRK"/>
    <property type="match status" value="1"/>
</dbReference>
<evidence type="ECO:0000256" key="8">
    <source>
        <dbReference type="ARBA" id="ARBA00022741"/>
    </source>
</evidence>
<evidence type="ECO:0000256" key="4">
    <source>
        <dbReference type="ARBA" id="ARBA00012438"/>
    </source>
</evidence>
<evidence type="ECO:0000313" key="16">
    <source>
        <dbReference type="EMBL" id="OFV70840.1"/>
    </source>
</evidence>
<evidence type="ECO:0000256" key="5">
    <source>
        <dbReference type="ARBA" id="ARBA00022475"/>
    </source>
</evidence>
<evidence type="ECO:0000256" key="7">
    <source>
        <dbReference type="ARBA" id="ARBA00022679"/>
    </source>
</evidence>
<gene>
    <name evidence="16" type="primary">phoR_5</name>
    <name evidence="16" type="ORF">ACWI_14260</name>
</gene>
<dbReference type="SUPFAM" id="SSF47384">
    <property type="entry name" value="Homodimeric domain of signal transducing histidine kinase"/>
    <property type="match status" value="1"/>
</dbReference>
<dbReference type="InterPro" id="IPR004358">
    <property type="entry name" value="Sig_transdc_His_kin-like_C"/>
</dbReference>
<evidence type="ECO:0000259" key="15">
    <source>
        <dbReference type="PROSITE" id="PS50885"/>
    </source>
</evidence>
<dbReference type="RefSeq" id="WP_070370751.1">
    <property type="nucleotide sequence ID" value="NZ_LKEU01000027.1"/>
</dbReference>
<dbReference type="GO" id="GO:0030295">
    <property type="term" value="F:protein kinase activator activity"/>
    <property type="evidence" value="ECO:0007669"/>
    <property type="project" value="TreeGrafter"/>
</dbReference>
<dbReference type="GO" id="GO:0005886">
    <property type="term" value="C:plasma membrane"/>
    <property type="evidence" value="ECO:0007669"/>
    <property type="project" value="UniProtKB-SubCell"/>
</dbReference>
<evidence type="ECO:0000256" key="12">
    <source>
        <dbReference type="ARBA" id="ARBA00023136"/>
    </source>
</evidence>
<sequence length="353" mass="39922">MKICYREQKDKRINARRSFWKEFLIIFGVVLICSAGQVLIFNRQMLDQANPWIMALVGMSYALFMGLIVSLGTRFIMYTGFQRPLTEIGQAARKVAAGDFTVHVHSQRKDNKKDELEVLIDDFNKMVEELATIETLKSDFIANVSHEMKTPLAIIQSYASALRKEALPQDEKQEYIDTIVEASKKLSTLVTNILKLNKLENQEIIQTETYYLDEQLRCCMLALEEKFDEKNIEFDADLDEVSIASDESLLEIVWNNLLTNAIKFTPEGSLVKIELRNAAGLAIVRVSDNGCGMRDETSRRIFDRFYQGDTSHAEEGNGLGLALVKRVVELIGGTIVVESELGKGTTFTVTLKL</sequence>
<dbReference type="PANTHER" id="PTHR42878">
    <property type="entry name" value="TWO-COMPONENT HISTIDINE KINASE"/>
    <property type="match status" value="1"/>
</dbReference>
<keyword evidence="8" id="KW-0547">Nucleotide-binding</keyword>
<comment type="subcellular location">
    <subcellularLocation>
        <location evidence="2">Cell membrane</location>
    </subcellularLocation>
    <subcellularLocation>
        <location evidence="3">Membrane raft</location>
        <topology evidence="3">Multi-pass membrane protein</topology>
    </subcellularLocation>
</comment>
<dbReference type="InterPro" id="IPR003660">
    <property type="entry name" value="HAMP_dom"/>
</dbReference>
<dbReference type="GO" id="GO:0005524">
    <property type="term" value="F:ATP binding"/>
    <property type="evidence" value="ECO:0007669"/>
    <property type="project" value="UniProtKB-KW"/>
</dbReference>
<feature type="domain" description="HAMP" evidence="15">
    <location>
        <begin position="79"/>
        <end position="135"/>
    </location>
</feature>
<dbReference type="FunFam" id="1.10.287.130:FF:000001">
    <property type="entry name" value="Two-component sensor histidine kinase"/>
    <property type="match status" value="1"/>
</dbReference>
<evidence type="ECO:0000256" key="2">
    <source>
        <dbReference type="ARBA" id="ARBA00004236"/>
    </source>
</evidence>
<feature type="transmembrane region" description="Helical" evidence="13">
    <location>
        <begin position="20"/>
        <end position="40"/>
    </location>
</feature>
<dbReference type="EC" id="2.7.13.3" evidence="4"/>
<dbReference type="Gene3D" id="6.10.340.10">
    <property type="match status" value="1"/>
</dbReference>
<dbReference type="CDD" id="cd00075">
    <property type="entry name" value="HATPase"/>
    <property type="match status" value="1"/>
</dbReference>
<evidence type="ECO:0000259" key="14">
    <source>
        <dbReference type="PROSITE" id="PS50109"/>
    </source>
</evidence>
<protein>
    <recommendedName>
        <fullName evidence="4">histidine kinase</fullName>
        <ecNumber evidence="4">2.7.13.3</ecNumber>
    </recommendedName>
</protein>
<dbReference type="Pfam" id="PF02518">
    <property type="entry name" value="HATPase_c"/>
    <property type="match status" value="1"/>
</dbReference>
<comment type="caution">
    <text evidence="16">The sequence shown here is derived from an EMBL/GenBank/DDBJ whole genome shotgun (WGS) entry which is preliminary data.</text>
</comment>
<dbReference type="InterPro" id="IPR003661">
    <property type="entry name" value="HisK_dim/P_dom"/>
</dbReference>
<proteinExistence type="predicted"/>
<dbReference type="GO" id="GO:0000156">
    <property type="term" value="F:phosphorelay response regulator activity"/>
    <property type="evidence" value="ECO:0007669"/>
    <property type="project" value="TreeGrafter"/>
</dbReference>
<dbReference type="SMART" id="SM00387">
    <property type="entry name" value="HATPase_c"/>
    <property type="match status" value="1"/>
</dbReference>
<keyword evidence="10" id="KW-0067">ATP-binding</keyword>
<keyword evidence="12 13" id="KW-0472">Membrane</keyword>
<keyword evidence="13" id="KW-1133">Transmembrane helix</keyword>